<protein>
    <recommendedName>
        <fullName evidence="2">DUF6748 domain-containing protein</fullName>
    </recommendedName>
</protein>
<dbReference type="AlphaFoldDB" id="Q54K58"/>
<evidence type="ECO:0000256" key="1">
    <source>
        <dbReference type="SAM" id="SignalP"/>
    </source>
</evidence>
<evidence type="ECO:0000313" key="3">
    <source>
        <dbReference type="EMBL" id="EAL63636.1"/>
    </source>
</evidence>
<gene>
    <name evidence="3" type="ORF">DDB_G0287655</name>
</gene>
<dbReference type="KEGG" id="ddi:DDB_G0287655"/>
<comment type="caution">
    <text evidence="3">The sequence shown here is derived from an EMBL/GenBank/DDBJ whole genome shotgun (WGS) entry which is preliminary data.</text>
</comment>
<dbReference type="InterPro" id="IPR040405">
    <property type="entry name" value="DDB_G0275255-like"/>
</dbReference>
<feature type="signal peptide" evidence="1">
    <location>
        <begin position="1"/>
        <end position="22"/>
    </location>
</feature>
<dbReference type="OMA" id="EIYISEM"/>
<dbReference type="Pfam" id="PF20533">
    <property type="entry name" value="DUF6748"/>
    <property type="match status" value="1"/>
</dbReference>
<dbReference type="PANTHER" id="PTHR34411:SF4">
    <property type="entry name" value="DUF6748 DOMAIN-CONTAINING PROTEIN"/>
    <property type="match status" value="1"/>
</dbReference>
<dbReference type="FunCoup" id="Q54K58">
    <property type="interactions" value="435"/>
</dbReference>
<sequence length="339" mass="38557">MKFQTISLFLIILFYFINFSFSTIAIGSKDEITKDDLMKKVYYSIRPDNKECLTPHCGGYFIKKLNSIEGTEESQEIYISEMMSSNPLLNATMIGELKEIQKQQQQQQPISIMPQFSIVVSGEITPSHSNDGLYHCLHITDILRVMSIPSEDFLINKQQKATIKPQEQYYFIKPSPYKCNGILTDCPHLVVMKANTLEIEFLQSYSESYSSSIPMLDQSWFNSRLVSENSDVSAMVKGFIVGEKLKISYVYLNTFDPPTKCNPPIPKRCDNSKPNQIPVFTRTIDRCVIFTECIERGPCHLGVPSCSPGYIPSIIQVAPKGCKKYYCDPDFLPITSTFN</sequence>
<dbReference type="Proteomes" id="UP000002195">
    <property type="component" value="Unassembled WGS sequence"/>
</dbReference>
<dbReference type="PaxDb" id="44689-DDB0219247"/>
<keyword evidence="4" id="KW-1185">Reference proteome</keyword>
<dbReference type="GeneID" id="8626201"/>
<dbReference type="HOGENOM" id="CLU_938208_0_0_1"/>
<dbReference type="RefSeq" id="XP_637106.1">
    <property type="nucleotide sequence ID" value="XM_632014.1"/>
</dbReference>
<accession>Q54K58</accession>
<dbReference type="PANTHER" id="PTHR34411">
    <property type="entry name" value="DUF6748 DOMAIN-CONTAINING PROTEIN-RELATED"/>
    <property type="match status" value="1"/>
</dbReference>
<dbReference type="InParanoid" id="Q54K58"/>
<evidence type="ECO:0000313" key="4">
    <source>
        <dbReference type="Proteomes" id="UP000002195"/>
    </source>
</evidence>
<dbReference type="InterPro" id="IPR046636">
    <property type="entry name" value="DUF6748"/>
</dbReference>
<name>Q54K58_DICDI</name>
<reference evidence="3 4" key="1">
    <citation type="journal article" date="2005" name="Nature">
        <title>The genome of the social amoeba Dictyostelium discoideum.</title>
        <authorList>
            <consortium name="The Dictyostelium discoideum Sequencing Consortium"/>
            <person name="Eichinger L."/>
            <person name="Pachebat J.A."/>
            <person name="Glockner G."/>
            <person name="Rajandream M.A."/>
            <person name="Sucgang R."/>
            <person name="Berriman M."/>
            <person name="Song J."/>
            <person name="Olsen R."/>
            <person name="Szafranski K."/>
            <person name="Xu Q."/>
            <person name="Tunggal B."/>
            <person name="Kummerfeld S."/>
            <person name="Madera M."/>
            <person name="Konfortov B.A."/>
            <person name="Rivero F."/>
            <person name="Bankier A.T."/>
            <person name="Lehmann R."/>
            <person name="Hamlin N."/>
            <person name="Davies R."/>
            <person name="Gaudet P."/>
            <person name="Fey P."/>
            <person name="Pilcher K."/>
            <person name="Chen G."/>
            <person name="Saunders D."/>
            <person name="Sodergren E."/>
            <person name="Davis P."/>
            <person name="Kerhornou A."/>
            <person name="Nie X."/>
            <person name="Hall N."/>
            <person name="Anjard C."/>
            <person name="Hemphill L."/>
            <person name="Bason N."/>
            <person name="Farbrother P."/>
            <person name="Desany B."/>
            <person name="Just E."/>
            <person name="Morio T."/>
            <person name="Rost R."/>
            <person name="Churcher C."/>
            <person name="Cooper J."/>
            <person name="Haydock S."/>
            <person name="van Driessche N."/>
            <person name="Cronin A."/>
            <person name="Goodhead I."/>
            <person name="Muzny D."/>
            <person name="Mourier T."/>
            <person name="Pain A."/>
            <person name="Lu M."/>
            <person name="Harper D."/>
            <person name="Lindsay R."/>
            <person name="Hauser H."/>
            <person name="James K."/>
            <person name="Quiles M."/>
            <person name="Madan Babu M."/>
            <person name="Saito T."/>
            <person name="Buchrieser C."/>
            <person name="Wardroper A."/>
            <person name="Felder M."/>
            <person name="Thangavelu M."/>
            <person name="Johnson D."/>
            <person name="Knights A."/>
            <person name="Loulseged H."/>
            <person name="Mungall K."/>
            <person name="Oliver K."/>
            <person name="Price C."/>
            <person name="Quail M.A."/>
            <person name="Urushihara H."/>
            <person name="Hernandez J."/>
            <person name="Rabbinowitsch E."/>
            <person name="Steffen D."/>
            <person name="Sanders M."/>
            <person name="Ma J."/>
            <person name="Kohara Y."/>
            <person name="Sharp S."/>
            <person name="Simmonds M."/>
            <person name="Spiegler S."/>
            <person name="Tivey A."/>
            <person name="Sugano S."/>
            <person name="White B."/>
            <person name="Walker D."/>
            <person name="Woodward J."/>
            <person name="Winckler T."/>
            <person name="Tanaka Y."/>
            <person name="Shaulsky G."/>
            <person name="Schleicher M."/>
            <person name="Weinstock G."/>
            <person name="Rosenthal A."/>
            <person name="Cox E.C."/>
            <person name="Chisholm R.L."/>
            <person name="Gibbs R."/>
            <person name="Loomis W.F."/>
            <person name="Platzer M."/>
            <person name="Kay R.R."/>
            <person name="Williams J."/>
            <person name="Dear P.H."/>
            <person name="Noegel A.A."/>
            <person name="Barrell B."/>
            <person name="Kuspa A."/>
        </authorList>
    </citation>
    <scope>NUCLEOTIDE SEQUENCE [LARGE SCALE GENOMIC DNA]</scope>
    <source>
        <strain evidence="3 4">AX4</strain>
    </source>
</reference>
<feature type="chain" id="PRO_5004249984" description="DUF6748 domain-containing protein" evidence="1">
    <location>
        <begin position="23"/>
        <end position="339"/>
    </location>
</feature>
<organism evidence="3 4">
    <name type="scientific">Dictyostelium discoideum</name>
    <name type="common">Social amoeba</name>
    <dbReference type="NCBI Taxonomy" id="44689"/>
    <lineage>
        <taxon>Eukaryota</taxon>
        <taxon>Amoebozoa</taxon>
        <taxon>Evosea</taxon>
        <taxon>Eumycetozoa</taxon>
        <taxon>Dictyostelia</taxon>
        <taxon>Dictyosteliales</taxon>
        <taxon>Dictyosteliaceae</taxon>
        <taxon>Dictyostelium</taxon>
    </lineage>
</organism>
<keyword evidence="1" id="KW-0732">Signal</keyword>
<proteinExistence type="predicted"/>
<dbReference type="dictyBase" id="DDB_G0287655"/>
<dbReference type="eggNOG" id="ENOG502RAMF">
    <property type="taxonomic scope" value="Eukaryota"/>
</dbReference>
<feature type="domain" description="DUF6748" evidence="2">
    <location>
        <begin position="42"/>
        <end position="67"/>
    </location>
</feature>
<dbReference type="PhylomeDB" id="Q54K58"/>
<dbReference type="VEuPathDB" id="AmoebaDB:DDB_G0287655"/>
<dbReference type="EMBL" id="AAFI02000103">
    <property type="protein sequence ID" value="EAL63636.1"/>
    <property type="molecule type" value="Genomic_DNA"/>
</dbReference>
<evidence type="ECO:0000259" key="2">
    <source>
        <dbReference type="Pfam" id="PF20533"/>
    </source>
</evidence>